<dbReference type="InterPro" id="IPR031708">
    <property type="entry name" value="DUF4722"/>
</dbReference>
<gene>
    <name evidence="1" type="ORF">JD844_026764</name>
</gene>
<protein>
    <submittedName>
        <fullName evidence="1">Uncharacterized protein</fullName>
    </submittedName>
</protein>
<proteinExistence type="predicted"/>
<evidence type="ECO:0000313" key="1">
    <source>
        <dbReference type="EMBL" id="KAH0616015.1"/>
    </source>
</evidence>
<sequence>MARYLFMAPGFSLPFSPLGPEAFEEIKCLAGQTWKQHIKKNAECPTTYSGAYGNLGLNMVPTRCHVTPSSPTRAHKPHPSEVFLVNQLHQLPGPYGNPKRTAATGTGFCPHDGKKPHVNSHKVKYKSVAVTSPVTPLHVIHQGIKQANVNVIAGNQNGEEGRLISSSSQDMLTGWPVIGSSHSIELPTGQED</sequence>
<accession>A0ABQ7SF96</accession>
<name>A0ABQ7SF96_PHRPL</name>
<dbReference type="EMBL" id="JAIPUX010005290">
    <property type="protein sequence ID" value="KAH0616015.1"/>
    <property type="molecule type" value="Genomic_DNA"/>
</dbReference>
<organism evidence="1 2">
    <name type="scientific">Phrynosoma platyrhinos</name>
    <name type="common">Desert horned lizard</name>
    <dbReference type="NCBI Taxonomy" id="52577"/>
    <lineage>
        <taxon>Eukaryota</taxon>
        <taxon>Metazoa</taxon>
        <taxon>Chordata</taxon>
        <taxon>Craniata</taxon>
        <taxon>Vertebrata</taxon>
        <taxon>Euteleostomi</taxon>
        <taxon>Lepidosauria</taxon>
        <taxon>Squamata</taxon>
        <taxon>Bifurcata</taxon>
        <taxon>Unidentata</taxon>
        <taxon>Episquamata</taxon>
        <taxon>Toxicofera</taxon>
        <taxon>Iguania</taxon>
        <taxon>Phrynosomatidae</taxon>
        <taxon>Phrynosomatinae</taxon>
        <taxon>Phrynosoma</taxon>
    </lineage>
</organism>
<dbReference type="Proteomes" id="UP000826234">
    <property type="component" value="Unassembled WGS sequence"/>
</dbReference>
<keyword evidence="2" id="KW-1185">Reference proteome</keyword>
<reference evidence="1 2" key="1">
    <citation type="journal article" date="2022" name="Gigascience">
        <title>A chromosome-level genome assembly and annotation of the desert horned lizard, Phrynosoma platyrhinos, provides insight into chromosomal rearrangements among reptiles.</title>
        <authorList>
            <person name="Koochekian N."/>
            <person name="Ascanio A."/>
            <person name="Farleigh K."/>
            <person name="Card D.C."/>
            <person name="Schield D.R."/>
            <person name="Castoe T.A."/>
            <person name="Jezkova T."/>
        </authorList>
    </citation>
    <scope>NUCLEOTIDE SEQUENCE [LARGE SCALE GENOMIC DNA]</scope>
    <source>
        <strain evidence="1">NK-2021</strain>
    </source>
</reference>
<comment type="caution">
    <text evidence="1">The sequence shown here is derived from an EMBL/GenBank/DDBJ whole genome shotgun (WGS) entry which is preliminary data.</text>
</comment>
<evidence type="ECO:0000313" key="2">
    <source>
        <dbReference type="Proteomes" id="UP000826234"/>
    </source>
</evidence>
<dbReference type="Pfam" id="PF15849">
    <property type="entry name" value="DUF4722"/>
    <property type="match status" value="1"/>
</dbReference>